<protein>
    <submittedName>
        <fullName evidence="1">Uncharacterized protein</fullName>
    </submittedName>
</protein>
<dbReference type="EMBL" id="CP047491">
    <property type="protein sequence ID" value="QHQ40514.1"/>
    <property type="molecule type" value="Genomic_DNA"/>
</dbReference>
<reference evidence="2 3" key="1">
    <citation type="submission" date="2020-01" db="EMBL/GenBank/DDBJ databases">
        <title>The possibility of degradation of plastic by Microbulbifer hydrolyticus IRE-31.</title>
        <authorList>
            <person name="Liu L."/>
        </authorList>
    </citation>
    <scope>NUCLEOTIDE SEQUENCE [LARGE SCALE GENOMIC DNA]</scope>
    <source>
        <strain evidence="2 3">IRE-31</strain>
    </source>
</reference>
<evidence type="ECO:0000313" key="3">
    <source>
        <dbReference type="Proteomes" id="UP000464675"/>
    </source>
</evidence>
<dbReference type="AlphaFoldDB" id="A0A6P1TCJ6"/>
<gene>
    <name evidence="2" type="ORF">GTQ55_17050</name>
    <name evidence="1" type="ORF">HNQ53_002121</name>
</gene>
<dbReference type="EMBL" id="JACHHR010000002">
    <property type="protein sequence ID" value="MBB5211903.1"/>
    <property type="molecule type" value="Genomic_DNA"/>
</dbReference>
<reference evidence="1 4" key="2">
    <citation type="submission" date="2020-08" db="EMBL/GenBank/DDBJ databases">
        <title>Genomic Encyclopedia of Type Strains, Phase IV (KMG-IV): sequencing the most valuable type-strain genomes for metagenomic binning, comparative biology and taxonomic classification.</title>
        <authorList>
            <person name="Goeker M."/>
        </authorList>
    </citation>
    <scope>NUCLEOTIDE SEQUENCE [LARGE SCALE GENOMIC DNA]</scope>
    <source>
        <strain evidence="1 4">DSM 11525</strain>
    </source>
</reference>
<evidence type="ECO:0000313" key="2">
    <source>
        <dbReference type="EMBL" id="QHQ40514.1"/>
    </source>
</evidence>
<evidence type="ECO:0000313" key="1">
    <source>
        <dbReference type="EMBL" id="MBB5211903.1"/>
    </source>
</evidence>
<dbReference type="OrthoDB" id="4048724at2"/>
<dbReference type="RefSeq" id="WP_161859805.1">
    <property type="nucleotide sequence ID" value="NZ_CP047491.1"/>
</dbReference>
<organism evidence="1 4">
    <name type="scientific">Microbulbifer hydrolyticus</name>
    <dbReference type="NCBI Taxonomy" id="48074"/>
    <lineage>
        <taxon>Bacteria</taxon>
        <taxon>Pseudomonadati</taxon>
        <taxon>Pseudomonadota</taxon>
        <taxon>Gammaproteobacteria</taxon>
        <taxon>Cellvibrionales</taxon>
        <taxon>Microbulbiferaceae</taxon>
        <taxon>Microbulbifer</taxon>
    </lineage>
</organism>
<keyword evidence="3" id="KW-1185">Reference proteome</keyword>
<dbReference type="Pfam" id="PF20043">
    <property type="entry name" value="DUF6445"/>
    <property type="match status" value="1"/>
</dbReference>
<name>A0A6P1TCJ6_9GAMM</name>
<sequence>METGVGKFACAAEPRCEVVSVGNEQLPVLVVDGLAAEPELLLEYAAAAPGFSARAGDYYPGLRKPLPSAYTENLCATLDKTLREVFQLPSTAAAEPLLCALSIATTPAEKLRPIQRLPHFDSSDPNQLAVVHYLCPPQLGGTAFYRHRASGFESIDADRLYGYAAALKQQVMASPPQGYTSGDSQLFVQTARFDAQFNRALIYRGNQLHSGLINATTGLSADPRAGRLTATSFIRFTR</sequence>
<accession>A0A6P1TCJ6</accession>
<proteinExistence type="predicted"/>
<dbReference type="InterPro" id="IPR045617">
    <property type="entry name" value="DUF6445"/>
</dbReference>
<evidence type="ECO:0000313" key="4">
    <source>
        <dbReference type="Proteomes" id="UP000563601"/>
    </source>
</evidence>
<dbReference type="Proteomes" id="UP000563601">
    <property type="component" value="Unassembled WGS sequence"/>
</dbReference>
<dbReference type="Proteomes" id="UP000464675">
    <property type="component" value="Chromosome"/>
</dbReference>